<name>A0A7Y4K1V4_9BACT</name>
<dbReference type="EMBL" id="JABFJW010000726">
    <property type="protein sequence ID" value="NOK15274.1"/>
    <property type="molecule type" value="Genomic_DNA"/>
</dbReference>
<feature type="domain" description="IrrE N-terminal-like" evidence="1">
    <location>
        <begin position="28"/>
        <end position="125"/>
    </location>
</feature>
<dbReference type="Proteomes" id="UP000528460">
    <property type="component" value="Unassembled WGS sequence"/>
</dbReference>
<dbReference type="Pfam" id="PF06114">
    <property type="entry name" value="Peptidase_M78"/>
    <property type="match status" value="1"/>
</dbReference>
<evidence type="ECO:0000259" key="1">
    <source>
        <dbReference type="Pfam" id="PF06114"/>
    </source>
</evidence>
<evidence type="ECO:0000313" key="2">
    <source>
        <dbReference type="EMBL" id="NOK15274.1"/>
    </source>
</evidence>
<accession>A0A7Y4K1V4</accession>
<sequence length="156" mass="18076">MNNYEDLMYDSPVPIYESAELPERLKGLYIETTGAKKILLNRKVPTSIEKACILAEELGHYYTSSGNILDQTLLVNRKQEQRARAWAYEKLVPLESIIHAHRIGIRNRYELADYLNVTEDFLNSAISRYRDKHGKYVVVDTYTVCLDPLGVFELFE</sequence>
<dbReference type="AlphaFoldDB" id="A0A7Y4K1V4"/>
<reference evidence="2 3" key="1">
    <citation type="submission" date="2020-05" db="EMBL/GenBank/DDBJ databases">
        <authorList>
            <person name="Whitworth D."/>
        </authorList>
    </citation>
    <scope>NUCLEOTIDE SEQUENCE [LARGE SCALE GENOMIC DNA]</scope>
    <source>
        <strain evidence="2 3">CA046A</strain>
    </source>
</reference>
<proteinExistence type="predicted"/>
<evidence type="ECO:0000313" key="3">
    <source>
        <dbReference type="Proteomes" id="UP000528460"/>
    </source>
</evidence>
<dbReference type="InterPro" id="IPR010359">
    <property type="entry name" value="IrrE_HExxH"/>
</dbReference>
<gene>
    <name evidence="2" type="ORF">HNS30_40355</name>
</gene>
<comment type="caution">
    <text evidence="2">The sequence shown here is derived from an EMBL/GenBank/DDBJ whole genome shotgun (WGS) entry which is preliminary data.</text>
</comment>
<organism evidence="2 3">
    <name type="scientific">Corallococcus exercitus</name>
    <dbReference type="NCBI Taxonomy" id="2316736"/>
    <lineage>
        <taxon>Bacteria</taxon>
        <taxon>Pseudomonadati</taxon>
        <taxon>Myxococcota</taxon>
        <taxon>Myxococcia</taxon>
        <taxon>Myxococcales</taxon>
        <taxon>Cystobacterineae</taxon>
        <taxon>Myxococcaceae</taxon>
        <taxon>Corallococcus</taxon>
    </lineage>
</organism>
<protein>
    <submittedName>
        <fullName evidence="2">ImmA/IrrE family metallo-endopeptidase</fullName>
    </submittedName>
</protein>